<dbReference type="EC" id="3.2.1.52" evidence="3"/>
<dbReference type="InterPro" id="IPR050226">
    <property type="entry name" value="NagZ_Beta-hexosaminidase"/>
</dbReference>
<reference evidence="9" key="1">
    <citation type="journal article" date="2019" name="Int. J. Syst. Evol. Microbiol.">
        <title>The Global Catalogue of Microorganisms (GCM) 10K type strain sequencing project: providing services to taxonomists for standard genome sequencing and annotation.</title>
        <authorList>
            <consortium name="The Broad Institute Genomics Platform"/>
            <consortium name="The Broad Institute Genome Sequencing Center for Infectious Disease"/>
            <person name="Wu L."/>
            <person name="Ma J."/>
        </authorList>
    </citation>
    <scope>NUCLEOTIDE SEQUENCE [LARGE SCALE GENOMIC DNA]</scope>
    <source>
        <strain evidence="9">JCM 18200</strain>
    </source>
</reference>
<accession>A0ABP9C426</accession>
<dbReference type="Proteomes" id="UP001501411">
    <property type="component" value="Unassembled WGS sequence"/>
</dbReference>
<evidence type="ECO:0000259" key="7">
    <source>
        <dbReference type="Pfam" id="PF00933"/>
    </source>
</evidence>
<protein>
    <recommendedName>
        <fullName evidence="3">beta-N-acetylhexosaminidase</fullName>
        <ecNumber evidence="3">3.2.1.52</ecNumber>
    </recommendedName>
</protein>
<evidence type="ECO:0000256" key="5">
    <source>
        <dbReference type="ARBA" id="ARBA00023295"/>
    </source>
</evidence>
<keyword evidence="5" id="KW-0326">Glycosidase</keyword>
<feature type="domain" description="Glycoside hydrolase family 3 N-terminal" evidence="7">
    <location>
        <begin position="49"/>
        <end position="363"/>
    </location>
</feature>
<keyword evidence="6" id="KW-0732">Signal</keyword>
<keyword evidence="9" id="KW-1185">Reference proteome</keyword>
<comment type="caution">
    <text evidence="8">The sequence shown here is derived from an EMBL/GenBank/DDBJ whole genome shotgun (WGS) entry which is preliminary data.</text>
</comment>
<dbReference type="InterPro" id="IPR036962">
    <property type="entry name" value="Glyco_hydro_3_N_sf"/>
</dbReference>
<evidence type="ECO:0000256" key="4">
    <source>
        <dbReference type="ARBA" id="ARBA00022801"/>
    </source>
</evidence>
<dbReference type="EMBL" id="BAABIQ010000043">
    <property type="protein sequence ID" value="GAA4804732.1"/>
    <property type="molecule type" value="Genomic_DNA"/>
</dbReference>
<evidence type="ECO:0000313" key="8">
    <source>
        <dbReference type="EMBL" id="GAA4804732.1"/>
    </source>
</evidence>
<dbReference type="RefSeq" id="WP_345234276.1">
    <property type="nucleotide sequence ID" value="NZ_BAABIQ010000043.1"/>
</dbReference>
<evidence type="ECO:0000256" key="1">
    <source>
        <dbReference type="ARBA" id="ARBA00001231"/>
    </source>
</evidence>
<organism evidence="8 9">
    <name type="scientific">Olivibacter ginsenosidimutans</name>
    <dbReference type="NCBI Taxonomy" id="1176537"/>
    <lineage>
        <taxon>Bacteria</taxon>
        <taxon>Pseudomonadati</taxon>
        <taxon>Bacteroidota</taxon>
        <taxon>Sphingobacteriia</taxon>
        <taxon>Sphingobacteriales</taxon>
        <taxon>Sphingobacteriaceae</taxon>
        <taxon>Olivibacter</taxon>
    </lineage>
</organism>
<comment type="catalytic activity">
    <reaction evidence="1">
        <text>Hydrolysis of terminal non-reducing N-acetyl-D-hexosamine residues in N-acetyl-beta-D-hexosaminides.</text>
        <dbReference type="EC" id="3.2.1.52"/>
    </reaction>
</comment>
<feature type="signal peptide" evidence="6">
    <location>
        <begin position="1"/>
        <end position="21"/>
    </location>
</feature>
<evidence type="ECO:0000313" key="9">
    <source>
        <dbReference type="Proteomes" id="UP001501411"/>
    </source>
</evidence>
<dbReference type="InterPro" id="IPR017853">
    <property type="entry name" value="GH"/>
</dbReference>
<dbReference type="InterPro" id="IPR001764">
    <property type="entry name" value="Glyco_hydro_3_N"/>
</dbReference>
<dbReference type="PANTHER" id="PTHR30480">
    <property type="entry name" value="BETA-HEXOSAMINIDASE-RELATED"/>
    <property type="match status" value="1"/>
</dbReference>
<dbReference type="Gene3D" id="3.20.20.300">
    <property type="entry name" value="Glycoside hydrolase, family 3, N-terminal domain"/>
    <property type="match status" value="1"/>
</dbReference>
<dbReference type="Gene3D" id="3.40.50.1700">
    <property type="entry name" value="Glycoside hydrolase family 3 C-terminal domain"/>
    <property type="match status" value="1"/>
</dbReference>
<dbReference type="InterPro" id="IPR036881">
    <property type="entry name" value="Glyco_hydro_3_C_sf"/>
</dbReference>
<dbReference type="SUPFAM" id="SSF51445">
    <property type="entry name" value="(Trans)glycosidases"/>
    <property type="match status" value="1"/>
</dbReference>
<evidence type="ECO:0000256" key="3">
    <source>
        <dbReference type="ARBA" id="ARBA00012663"/>
    </source>
</evidence>
<dbReference type="Pfam" id="PF00933">
    <property type="entry name" value="Glyco_hydro_3"/>
    <property type="match status" value="1"/>
</dbReference>
<dbReference type="PRINTS" id="PR00133">
    <property type="entry name" value="GLHYDRLASE3"/>
</dbReference>
<name>A0ABP9C426_9SPHI</name>
<feature type="chain" id="PRO_5047122948" description="beta-N-acetylhexosaminidase" evidence="6">
    <location>
        <begin position="22"/>
        <end position="569"/>
    </location>
</feature>
<gene>
    <name evidence="8" type="ORF">GCM10023231_37330</name>
</gene>
<proteinExistence type="inferred from homology"/>
<comment type="similarity">
    <text evidence="2">Belongs to the glycosyl hydrolase 3 family.</text>
</comment>
<sequence length="569" mass="63205">MLRKTLLLLCLAVWVIASSRAQIQAPFVDFINQEHHWVDSVFRKLSKKQRIAQLFMVRAHTNLGQAYVDSVAKVVKKEKLGGIVLFQGGPVRHAYLINKYQRLAKVPLFVALDGEWGLGMRLADSTVSFPYQMALGAIQNEQLIYQMGQEVAGHFQRLGLNINFAPDVDVNNNPNNPVINFRSFGENKENVARKGGAYMKGMTDHGILTTLKHFPGHGDTDVDSHKDLPILNFSVERLDSLEMYPFRELIKQGAPGVMVAHMHIPALDSTPHLPSSLSEDIISGILKKRLGFRGLAFTDAMGMQGVVKYFPDGEADVRAIIAGNDVLELSENSKRAIKMVRKAIRRDRISWDELNGRVKKVLAAKYWLHLNQWHPVEIDGLYQDLNNASALALNQQLADAAITLLKGDIPIHQLDPQAKTAVISIGADSITTFQRELENYFSNSLNVVLSAKATTVEVAKVADELKNFKQIIVALHDQRLRPQSTLDYSSDVRLLISELAARKAFMNVFANPYVIATFPGLEQAGALTVGYQNDVTFQKAGAKVITQQLKPSGKLPVTVNAFFKYGDGL</sequence>
<evidence type="ECO:0000256" key="6">
    <source>
        <dbReference type="SAM" id="SignalP"/>
    </source>
</evidence>
<keyword evidence="4" id="KW-0378">Hydrolase</keyword>
<evidence type="ECO:0000256" key="2">
    <source>
        <dbReference type="ARBA" id="ARBA00005336"/>
    </source>
</evidence>
<dbReference type="PANTHER" id="PTHR30480:SF13">
    <property type="entry name" value="BETA-HEXOSAMINIDASE"/>
    <property type="match status" value="1"/>
</dbReference>